<organism evidence="2 3">
    <name type="scientific">Quercus suber</name>
    <name type="common">Cork oak</name>
    <dbReference type="NCBI Taxonomy" id="58331"/>
    <lineage>
        <taxon>Eukaryota</taxon>
        <taxon>Viridiplantae</taxon>
        <taxon>Streptophyta</taxon>
        <taxon>Embryophyta</taxon>
        <taxon>Tracheophyta</taxon>
        <taxon>Spermatophyta</taxon>
        <taxon>Magnoliopsida</taxon>
        <taxon>eudicotyledons</taxon>
        <taxon>Gunneridae</taxon>
        <taxon>Pentapetalae</taxon>
        <taxon>rosids</taxon>
        <taxon>fabids</taxon>
        <taxon>Fagales</taxon>
        <taxon>Fagaceae</taxon>
        <taxon>Quercus</taxon>
    </lineage>
</organism>
<sequence>MYVSMGLCVNIDLVHGLTKMCKNCICLCHSMSLFLFTYGILCLSSFVFICYI</sequence>
<dbReference type="Proteomes" id="UP000237347">
    <property type="component" value="Unassembled WGS sequence"/>
</dbReference>
<reference evidence="2 3" key="1">
    <citation type="journal article" date="2018" name="Sci. Data">
        <title>The draft genome sequence of cork oak.</title>
        <authorList>
            <person name="Ramos A.M."/>
            <person name="Usie A."/>
            <person name="Barbosa P."/>
            <person name="Barros P.M."/>
            <person name="Capote T."/>
            <person name="Chaves I."/>
            <person name="Simoes F."/>
            <person name="Abreu I."/>
            <person name="Carrasquinho I."/>
            <person name="Faro C."/>
            <person name="Guimaraes J.B."/>
            <person name="Mendonca D."/>
            <person name="Nobrega F."/>
            <person name="Rodrigues L."/>
            <person name="Saibo N.J.M."/>
            <person name="Varela M.C."/>
            <person name="Egas C."/>
            <person name="Matos J."/>
            <person name="Miguel C.M."/>
            <person name="Oliveira M.M."/>
            <person name="Ricardo C.P."/>
            <person name="Goncalves S."/>
        </authorList>
    </citation>
    <scope>NUCLEOTIDE SEQUENCE [LARGE SCALE GENOMIC DNA]</scope>
    <source>
        <strain evidence="3">cv. HL8</strain>
    </source>
</reference>
<name>A0AAW0M487_QUESU</name>
<keyword evidence="1" id="KW-1133">Transmembrane helix</keyword>
<evidence type="ECO:0000313" key="3">
    <source>
        <dbReference type="Proteomes" id="UP000237347"/>
    </source>
</evidence>
<keyword evidence="3" id="KW-1185">Reference proteome</keyword>
<evidence type="ECO:0000313" key="2">
    <source>
        <dbReference type="EMBL" id="KAK7857996.1"/>
    </source>
</evidence>
<proteinExistence type="predicted"/>
<evidence type="ECO:0000256" key="1">
    <source>
        <dbReference type="SAM" id="Phobius"/>
    </source>
</evidence>
<gene>
    <name evidence="2" type="ORF">CFP56_014578</name>
</gene>
<keyword evidence="1" id="KW-0472">Membrane</keyword>
<dbReference type="EMBL" id="PKMF04000022">
    <property type="protein sequence ID" value="KAK7857996.1"/>
    <property type="molecule type" value="Genomic_DNA"/>
</dbReference>
<comment type="caution">
    <text evidence="2">The sequence shown here is derived from an EMBL/GenBank/DDBJ whole genome shotgun (WGS) entry which is preliminary data.</text>
</comment>
<protein>
    <submittedName>
        <fullName evidence="2">Uncharacterized protein</fullName>
    </submittedName>
</protein>
<feature type="transmembrane region" description="Helical" evidence="1">
    <location>
        <begin position="33"/>
        <end position="51"/>
    </location>
</feature>
<accession>A0AAW0M487</accession>
<keyword evidence="1" id="KW-0812">Transmembrane</keyword>
<dbReference type="AlphaFoldDB" id="A0AAW0M487"/>